<evidence type="ECO:0000256" key="5">
    <source>
        <dbReference type="ARBA" id="ARBA00023136"/>
    </source>
</evidence>
<feature type="transmembrane region" description="Helical" evidence="7">
    <location>
        <begin position="232"/>
        <end position="254"/>
    </location>
</feature>
<dbReference type="CDD" id="cd17416">
    <property type="entry name" value="MFS_NPF1_2"/>
    <property type="match status" value="1"/>
</dbReference>
<evidence type="ECO:0000313" key="9">
    <source>
        <dbReference type="Proteomes" id="UP000824469"/>
    </source>
</evidence>
<feature type="compositionally biased region" description="Low complexity" evidence="6">
    <location>
        <begin position="7"/>
        <end position="18"/>
    </location>
</feature>
<evidence type="ECO:0000256" key="4">
    <source>
        <dbReference type="ARBA" id="ARBA00022989"/>
    </source>
</evidence>
<sequence length="656" mass="72679">MEEDCMQQLQQQQQQPHQHLPRKDWHNVALLNHFNCFAVSQTTNNANKGADLDVEGSCKTRKKGGWKTMPYIIGNESCEKLAVVGLQSNMIVYLTTKYNMQKVAATNVLNIWSGTTSLATLPGAFVADSYLGKFRTIVIGCLSYIVGMSLLTLTALIPRFRPSHCSALQKKLRECDSASKEQRALLVLVFLFICMGSAGIRPCSMAFGADQFQQDGERKEDRSRGKKRIQSFFNWYYFSNCAALIVALTVIVYIQSNLSWSLGFGLCTLLMLISIVVFLVGTPIFRHEIPEGSPFTGFAQVIAASIRKCNLSLPYDATQLYHGKGSSEPPLTARFSSMTACNIDVITSAFRCCDCISEHFQFLRFLDKAAIITEGDILPDGSVGSKWRLSSTQQIEGLKTIISTLPIFSCGIANSITKSQQHTFSVLQALTMNRKLGSSSFQVPAGSFSVFSLLVLIAWLPLYDRLVVPAARRMTKQGRGITVFQRMGIGFAISSISMLVAGFVEIKRRNAAKIHGLTEDPSAVVPISAFWLLPQFCIGGLAEAFHTVGHLEFFYDQFPATMRSTAIALSSCTSALGHYLSTVVITIVHNTTGGDGKPDWLDDNLNRGRLDYFYWLLSAIEAVNLIYFAACATWYKYRELPEAEGQEMECKQLQGN</sequence>
<reference evidence="8 9" key="1">
    <citation type="journal article" date="2021" name="Nat. Plants">
        <title>The Taxus genome provides insights into paclitaxel biosynthesis.</title>
        <authorList>
            <person name="Xiong X."/>
            <person name="Gou J."/>
            <person name="Liao Q."/>
            <person name="Li Y."/>
            <person name="Zhou Q."/>
            <person name="Bi G."/>
            <person name="Li C."/>
            <person name="Du R."/>
            <person name="Wang X."/>
            <person name="Sun T."/>
            <person name="Guo L."/>
            <person name="Liang H."/>
            <person name="Lu P."/>
            <person name="Wu Y."/>
            <person name="Zhang Z."/>
            <person name="Ro D.K."/>
            <person name="Shang Y."/>
            <person name="Huang S."/>
            <person name="Yan J."/>
        </authorList>
    </citation>
    <scope>NUCLEOTIDE SEQUENCE [LARGE SCALE GENOMIC DNA]</scope>
    <source>
        <strain evidence="8">Ta-2019</strain>
    </source>
</reference>
<keyword evidence="4 7" id="KW-1133">Transmembrane helix</keyword>
<evidence type="ECO:0000256" key="3">
    <source>
        <dbReference type="ARBA" id="ARBA00022692"/>
    </source>
</evidence>
<accession>A0AA38FGR5</accession>
<feature type="transmembrane region" description="Helical" evidence="7">
    <location>
        <begin position="260"/>
        <end position="280"/>
    </location>
</feature>
<comment type="similarity">
    <text evidence="2">Belongs to the major facilitator superfamily. Proton-dependent oligopeptide transporter (POT/PTR) (TC 2.A.17) family.</text>
</comment>
<feature type="region of interest" description="Disordered" evidence="6">
    <location>
        <begin position="1"/>
        <end position="21"/>
    </location>
</feature>
<feature type="transmembrane region" description="Helical" evidence="7">
    <location>
        <begin position="137"/>
        <end position="157"/>
    </location>
</feature>
<evidence type="ECO:0000256" key="1">
    <source>
        <dbReference type="ARBA" id="ARBA00004141"/>
    </source>
</evidence>
<dbReference type="OMA" id="MISHAVC"/>
<feature type="transmembrane region" description="Helical" evidence="7">
    <location>
        <begin position="567"/>
        <end position="592"/>
    </location>
</feature>
<feature type="transmembrane region" description="Helical" evidence="7">
    <location>
        <begin position="441"/>
        <end position="463"/>
    </location>
</feature>
<dbReference type="Pfam" id="PF00854">
    <property type="entry name" value="PTR2"/>
    <property type="match status" value="1"/>
</dbReference>
<dbReference type="AlphaFoldDB" id="A0AA38FGR5"/>
<comment type="caution">
    <text evidence="8">The sequence shown here is derived from an EMBL/GenBank/DDBJ whole genome shotgun (WGS) entry which is preliminary data.</text>
</comment>
<evidence type="ECO:0008006" key="10">
    <source>
        <dbReference type="Google" id="ProtNLM"/>
    </source>
</evidence>
<dbReference type="GO" id="GO:0022857">
    <property type="term" value="F:transmembrane transporter activity"/>
    <property type="evidence" value="ECO:0007669"/>
    <property type="project" value="InterPro"/>
</dbReference>
<organism evidence="8 9">
    <name type="scientific">Taxus chinensis</name>
    <name type="common">Chinese yew</name>
    <name type="synonym">Taxus wallichiana var. chinensis</name>
    <dbReference type="NCBI Taxonomy" id="29808"/>
    <lineage>
        <taxon>Eukaryota</taxon>
        <taxon>Viridiplantae</taxon>
        <taxon>Streptophyta</taxon>
        <taxon>Embryophyta</taxon>
        <taxon>Tracheophyta</taxon>
        <taxon>Spermatophyta</taxon>
        <taxon>Pinopsida</taxon>
        <taxon>Pinidae</taxon>
        <taxon>Conifers II</taxon>
        <taxon>Cupressales</taxon>
        <taxon>Taxaceae</taxon>
        <taxon>Taxus</taxon>
    </lineage>
</organism>
<proteinExistence type="inferred from homology"/>
<dbReference type="InterPro" id="IPR036259">
    <property type="entry name" value="MFS_trans_sf"/>
</dbReference>
<feature type="transmembrane region" description="Helical" evidence="7">
    <location>
        <begin position="483"/>
        <end position="504"/>
    </location>
</feature>
<dbReference type="EMBL" id="JAHRHJ020000009">
    <property type="protein sequence ID" value="KAH9300686.1"/>
    <property type="molecule type" value="Genomic_DNA"/>
</dbReference>
<comment type="subcellular location">
    <subcellularLocation>
        <location evidence="1">Membrane</location>
        <topology evidence="1">Multi-pass membrane protein</topology>
    </subcellularLocation>
</comment>
<dbReference type="Gene3D" id="1.20.1250.20">
    <property type="entry name" value="MFS general substrate transporter like domains"/>
    <property type="match status" value="1"/>
</dbReference>
<protein>
    <recommendedName>
        <fullName evidence="10">NPF family transporter</fullName>
    </recommendedName>
</protein>
<keyword evidence="9" id="KW-1185">Reference proteome</keyword>
<dbReference type="SUPFAM" id="SSF103473">
    <property type="entry name" value="MFS general substrate transporter"/>
    <property type="match status" value="1"/>
</dbReference>
<gene>
    <name evidence="8" type="ORF">KI387_012269</name>
</gene>
<evidence type="ECO:0000313" key="8">
    <source>
        <dbReference type="EMBL" id="KAH9300686.1"/>
    </source>
</evidence>
<keyword evidence="5 7" id="KW-0472">Membrane</keyword>
<dbReference type="InterPro" id="IPR000109">
    <property type="entry name" value="POT_fam"/>
</dbReference>
<evidence type="ECO:0000256" key="2">
    <source>
        <dbReference type="ARBA" id="ARBA00005982"/>
    </source>
</evidence>
<feature type="transmembrane region" description="Helical" evidence="7">
    <location>
        <begin position="612"/>
        <end position="635"/>
    </location>
</feature>
<name>A0AA38FGR5_TAXCH</name>
<dbReference type="GO" id="GO:0016020">
    <property type="term" value="C:membrane"/>
    <property type="evidence" value="ECO:0007669"/>
    <property type="project" value="UniProtKB-SubCell"/>
</dbReference>
<evidence type="ECO:0000256" key="6">
    <source>
        <dbReference type="SAM" id="MobiDB-lite"/>
    </source>
</evidence>
<evidence type="ECO:0000256" key="7">
    <source>
        <dbReference type="SAM" id="Phobius"/>
    </source>
</evidence>
<keyword evidence="3 7" id="KW-0812">Transmembrane</keyword>
<dbReference type="PANTHER" id="PTHR11654">
    <property type="entry name" value="OLIGOPEPTIDE TRANSPORTER-RELATED"/>
    <property type="match status" value="1"/>
</dbReference>
<dbReference type="Proteomes" id="UP000824469">
    <property type="component" value="Unassembled WGS sequence"/>
</dbReference>